<dbReference type="SUPFAM" id="SSF101386">
    <property type="entry name" value="all-alpha NTP pyrophosphatases"/>
    <property type="match status" value="2"/>
</dbReference>
<dbReference type="NCBIfam" id="NF007113">
    <property type="entry name" value="PRK09562.1"/>
    <property type="match status" value="1"/>
</dbReference>
<dbReference type="CDD" id="cd11528">
    <property type="entry name" value="NTP-PPase_MazG_Nterm"/>
    <property type="match status" value="1"/>
</dbReference>
<dbReference type="InterPro" id="IPR011551">
    <property type="entry name" value="NTP_PyrPHydrolase_MazG"/>
</dbReference>
<keyword evidence="2" id="KW-0378">Hydrolase</keyword>
<dbReference type="CDD" id="cd11529">
    <property type="entry name" value="NTP-PPase_MazG_Cterm"/>
    <property type="match status" value="1"/>
</dbReference>
<proteinExistence type="predicted"/>
<dbReference type="InterPro" id="IPR048015">
    <property type="entry name" value="NTP-PPase_MazG-like_N"/>
</dbReference>
<accession>A0ABU6IKF4</accession>
<dbReference type="Gene3D" id="1.10.287.1080">
    <property type="entry name" value="MazG-like"/>
    <property type="match status" value="2"/>
</dbReference>
<dbReference type="GO" id="GO:0047429">
    <property type="term" value="F:nucleoside triphosphate diphosphatase activity"/>
    <property type="evidence" value="ECO:0007669"/>
    <property type="project" value="UniProtKB-EC"/>
</dbReference>
<dbReference type="PANTHER" id="PTHR30522">
    <property type="entry name" value="NUCLEOSIDE TRIPHOSPHATE PYROPHOSPHOHYDROLASE"/>
    <property type="match status" value="1"/>
</dbReference>
<dbReference type="Pfam" id="PF03819">
    <property type="entry name" value="MazG"/>
    <property type="match status" value="2"/>
</dbReference>
<keyword evidence="3" id="KW-1185">Reference proteome</keyword>
<dbReference type="NCBIfam" id="TIGR00444">
    <property type="entry name" value="mazG"/>
    <property type="match status" value="1"/>
</dbReference>
<feature type="domain" description="NTP pyrophosphohydrolase MazG-like" evidence="1">
    <location>
        <begin position="186"/>
        <end position="260"/>
    </location>
</feature>
<dbReference type="PANTHER" id="PTHR30522:SF0">
    <property type="entry name" value="NUCLEOSIDE TRIPHOSPHATE PYROPHOSPHOHYDROLASE"/>
    <property type="match status" value="1"/>
</dbReference>
<feature type="domain" description="NTP pyrophosphohydrolase MazG-like" evidence="1">
    <location>
        <begin position="39"/>
        <end position="112"/>
    </location>
</feature>
<dbReference type="RefSeq" id="WP_338211510.1">
    <property type="nucleotide sequence ID" value="NZ_JAYMFF010000027.1"/>
</dbReference>
<dbReference type="Proteomes" id="UP001349994">
    <property type="component" value="Unassembled WGS sequence"/>
</dbReference>
<dbReference type="EMBL" id="JAYMFF010000027">
    <property type="protein sequence ID" value="MEC4176943.1"/>
    <property type="molecule type" value="Genomic_DNA"/>
</dbReference>
<evidence type="ECO:0000259" key="1">
    <source>
        <dbReference type="Pfam" id="PF03819"/>
    </source>
</evidence>
<comment type="caution">
    <text evidence="2">The sequence shown here is derived from an EMBL/GenBank/DDBJ whole genome shotgun (WGS) entry which is preliminary data.</text>
</comment>
<dbReference type="EC" id="3.6.1.9" evidence="2"/>
<dbReference type="InterPro" id="IPR004518">
    <property type="entry name" value="MazG-like_dom"/>
</dbReference>
<dbReference type="InterPro" id="IPR048011">
    <property type="entry name" value="NTP-PPase_MazG-like_C"/>
</dbReference>
<name>A0ABU6IKF4_9ACTN</name>
<evidence type="ECO:0000313" key="3">
    <source>
        <dbReference type="Proteomes" id="UP001349994"/>
    </source>
</evidence>
<organism evidence="2 3">
    <name type="scientific">Adlercreutzia wanghongyangiae</name>
    <dbReference type="NCBI Taxonomy" id="3111451"/>
    <lineage>
        <taxon>Bacteria</taxon>
        <taxon>Bacillati</taxon>
        <taxon>Actinomycetota</taxon>
        <taxon>Coriobacteriia</taxon>
        <taxon>Eggerthellales</taxon>
        <taxon>Eggerthellaceae</taxon>
        <taxon>Adlercreutzia</taxon>
    </lineage>
</organism>
<gene>
    <name evidence="2" type="primary">mazG</name>
    <name evidence="2" type="ORF">VIN30_10835</name>
</gene>
<protein>
    <submittedName>
        <fullName evidence="2">Nucleoside triphosphate pyrophosphohydrolase</fullName>
        <ecNumber evidence="2">3.6.1.9</ecNumber>
    </submittedName>
</protein>
<reference evidence="2 3" key="1">
    <citation type="submission" date="2024-01" db="EMBL/GenBank/DDBJ databases">
        <title>novel species in genus Adlercreutzia.</title>
        <authorList>
            <person name="Liu X."/>
        </authorList>
    </citation>
    <scope>NUCLEOTIDE SEQUENCE [LARGE SCALE GENOMIC DNA]</scope>
    <source>
        <strain evidence="2 3">R7</strain>
    </source>
</reference>
<sequence>MAETCVADVQVRPHPAFDEFIATIEALRAPDGCPWDKVQTHQSIASNMVEEAYEAVDAIEADDVPHMVEELGDVLLQVVLQSQIAADAGEFTINDVCRAVNEKIVRRHPHVFGDVQAGDANEVLDVWDQIKMAEKEAADAAADGAGAVPEGLLDGVPRSFPALMQAQKISRKAASAGFDWPDVEAVWAKVDEEVAELREAYAAAPKSSNGKVDAEASPAAKAAVELELGDVLFSLVNVARKMGVNAEEALRGTCGKFRERWAFMEGAAAGQGRRIEDMTADEREALWQMAKMLEA</sequence>
<evidence type="ECO:0000313" key="2">
    <source>
        <dbReference type="EMBL" id="MEC4176943.1"/>
    </source>
</evidence>